<dbReference type="PROSITE" id="PS51257">
    <property type="entry name" value="PROKAR_LIPOPROTEIN"/>
    <property type="match status" value="1"/>
</dbReference>
<accession>F5RJH3</accession>
<dbReference type="eggNOG" id="COG0614">
    <property type="taxonomic scope" value="Bacteria"/>
</dbReference>
<dbReference type="GO" id="GO:0071281">
    <property type="term" value="P:cellular response to iron ion"/>
    <property type="evidence" value="ECO:0007669"/>
    <property type="project" value="TreeGrafter"/>
</dbReference>
<dbReference type="EMBL" id="AFHQ01000010">
    <property type="protein sequence ID" value="EGK61904.1"/>
    <property type="molecule type" value="Genomic_DNA"/>
</dbReference>
<dbReference type="PROSITE" id="PS50983">
    <property type="entry name" value="FE_B12_PBP"/>
    <property type="match status" value="1"/>
</dbReference>
<organism evidence="3 4">
    <name type="scientific">Centipeda periodontii DSM 2778</name>
    <dbReference type="NCBI Taxonomy" id="888060"/>
    <lineage>
        <taxon>Bacteria</taxon>
        <taxon>Bacillati</taxon>
        <taxon>Bacillota</taxon>
        <taxon>Negativicutes</taxon>
        <taxon>Selenomonadales</taxon>
        <taxon>Selenomonadaceae</taxon>
        <taxon>Centipeda</taxon>
    </lineage>
</organism>
<dbReference type="PANTHER" id="PTHR30535">
    <property type="entry name" value="VITAMIN B12-BINDING PROTEIN"/>
    <property type="match status" value="1"/>
</dbReference>
<evidence type="ECO:0000313" key="3">
    <source>
        <dbReference type="EMBL" id="EGK61904.1"/>
    </source>
</evidence>
<dbReference type="STRING" id="888060.HMPREF9081_0408"/>
<dbReference type="SUPFAM" id="SSF53807">
    <property type="entry name" value="Helical backbone' metal receptor"/>
    <property type="match status" value="1"/>
</dbReference>
<dbReference type="InterPro" id="IPR002491">
    <property type="entry name" value="ABC_transptr_periplasmic_BD"/>
</dbReference>
<keyword evidence="4" id="KW-1185">Reference proteome</keyword>
<dbReference type="Gene3D" id="3.40.50.1980">
    <property type="entry name" value="Nitrogenase molybdenum iron protein domain"/>
    <property type="match status" value="2"/>
</dbReference>
<protein>
    <submittedName>
        <fullName evidence="3">Heme ABC superfamily ATP binding cassette transporter, binding protein</fullName>
    </submittedName>
</protein>
<comment type="similarity">
    <text evidence="1">Belongs to the bacterial solute-binding protein 8 family.</text>
</comment>
<dbReference type="AlphaFoldDB" id="F5RJH3"/>
<sequence length="325" mass="34899">MRFVEGMLALVLILSVLGCGSVPAERAGGYQVTDAQGQVVTFEEKPVRVLNFALWLDSIVLGMLPPEHLVGIDYLADDPNSSNIVGIAETIPVKLNHPSAEQVMALRPDVIFLDAGRDAAVCDTLRDMGIKVVACKKPHSAEELHDAVRLVAAALGEEEKGAALLAAFDAERSALAERVAAIPPDARKTVLVISMSPTFGSKGGLFDHLCTMAGVTNGAAVIGLEAGQPLTKEHILAVDPDILIVPVWTAHGRYDIDKFNREYLDDPALQTVKAIREQRIVRPHEGYIYNSSQDMVFGAQDLAHLAYGDAIEQPVERHLSVAAGT</sequence>
<evidence type="ECO:0000313" key="4">
    <source>
        <dbReference type="Proteomes" id="UP000004067"/>
    </source>
</evidence>
<reference evidence="3 4" key="1">
    <citation type="submission" date="2011-04" db="EMBL/GenBank/DDBJ databases">
        <authorList>
            <person name="Muzny D."/>
            <person name="Qin X."/>
            <person name="Deng J."/>
            <person name="Jiang H."/>
            <person name="Liu Y."/>
            <person name="Qu J."/>
            <person name="Song X.-Z."/>
            <person name="Zhang L."/>
            <person name="Thornton R."/>
            <person name="Coyle M."/>
            <person name="Francisco L."/>
            <person name="Jackson L."/>
            <person name="Javaid M."/>
            <person name="Korchina V."/>
            <person name="Kovar C."/>
            <person name="Mata R."/>
            <person name="Mathew T."/>
            <person name="Ngo R."/>
            <person name="Nguyen L."/>
            <person name="Nguyen N."/>
            <person name="Okwuonu G."/>
            <person name="Ongeri F."/>
            <person name="Pham C."/>
            <person name="Simmons D."/>
            <person name="Wilczek-Boney K."/>
            <person name="Hale W."/>
            <person name="Jakkamsetti A."/>
            <person name="Pham P."/>
            <person name="Ruth R."/>
            <person name="San Lucas F."/>
            <person name="Warren J."/>
            <person name="Zhang J."/>
            <person name="Zhao Z."/>
            <person name="Zhou C."/>
            <person name="Zhu D."/>
            <person name="Lee S."/>
            <person name="Bess C."/>
            <person name="Blankenburg K."/>
            <person name="Forbes L."/>
            <person name="Fu Q."/>
            <person name="Gubbala S."/>
            <person name="Hirani K."/>
            <person name="Jayaseelan J.C."/>
            <person name="Lara F."/>
            <person name="Munidasa M."/>
            <person name="Palculict T."/>
            <person name="Patil S."/>
            <person name="Pu L.-L."/>
            <person name="Saada N."/>
            <person name="Tang L."/>
            <person name="Weissenberger G."/>
            <person name="Zhu Y."/>
            <person name="Hemphill L."/>
            <person name="Shang Y."/>
            <person name="Youmans B."/>
            <person name="Ayvaz T."/>
            <person name="Ross M."/>
            <person name="Santibanez J."/>
            <person name="Aqrawi P."/>
            <person name="Gross S."/>
            <person name="Joshi V."/>
            <person name="Fowler G."/>
            <person name="Nazareth L."/>
            <person name="Reid J."/>
            <person name="Worley K."/>
            <person name="Petrosino J."/>
            <person name="Highlander S."/>
            <person name="Gibbs R."/>
        </authorList>
    </citation>
    <scope>NUCLEOTIDE SEQUENCE [LARGE SCALE GENOMIC DNA]</scope>
    <source>
        <strain evidence="3 4">DSM 2778</strain>
    </source>
</reference>
<evidence type="ECO:0000259" key="2">
    <source>
        <dbReference type="PROSITE" id="PS50983"/>
    </source>
</evidence>
<dbReference type="PANTHER" id="PTHR30535:SF34">
    <property type="entry name" value="MOLYBDATE-BINDING PROTEIN MOLA"/>
    <property type="match status" value="1"/>
</dbReference>
<name>F5RJH3_9FIRM</name>
<dbReference type="InterPro" id="IPR050902">
    <property type="entry name" value="ABC_Transporter_SBP"/>
</dbReference>
<proteinExistence type="inferred from homology"/>
<dbReference type="HOGENOM" id="CLU_038034_2_4_9"/>
<evidence type="ECO:0000256" key="1">
    <source>
        <dbReference type="ARBA" id="ARBA00008814"/>
    </source>
</evidence>
<dbReference type="OrthoDB" id="1632098at2"/>
<gene>
    <name evidence="3" type="primary">hmuT</name>
    <name evidence="3" type="ORF">HMPREF9081_0408</name>
</gene>
<comment type="caution">
    <text evidence="3">The sequence shown here is derived from an EMBL/GenBank/DDBJ whole genome shotgun (WGS) entry which is preliminary data.</text>
</comment>
<dbReference type="Pfam" id="PF01497">
    <property type="entry name" value="Peripla_BP_2"/>
    <property type="match status" value="1"/>
</dbReference>
<dbReference type="RefSeq" id="WP_006305240.1">
    <property type="nucleotide sequence ID" value="NZ_GL892076.1"/>
</dbReference>
<feature type="domain" description="Fe/B12 periplasmic-binding" evidence="2">
    <location>
        <begin position="48"/>
        <end position="310"/>
    </location>
</feature>
<dbReference type="Proteomes" id="UP000004067">
    <property type="component" value="Unassembled WGS sequence"/>
</dbReference>